<keyword evidence="2" id="KW-1185">Reference proteome</keyword>
<dbReference type="EnsemblMetazoa" id="AALFPA23_022995.R34197">
    <property type="protein sequence ID" value="AALFPA23_022995.P34197"/>
    <property type="gene ID" value="AALFPA23_022995"/>
</dbReference>
<evidence type="ECO:0000313" key="1">
    <source>
        <dbReference type="EnsemblMetazoa" id="AALFPA23_022995.P34197"/>
    </source>
</evidence>
<proteinExistence type="predicted"/>
<sequence length="238" mass="26502">MEEAKPSKIPLDPGYLQTMEETSEMLPNNTQYASLVGGLLYVSVNTRPDIAASVSILGRKVSCPSQADWLEAKRVLRYLKHTLDHELILSIKSDPLTVYVDADWAGDANDRKSTSGYMLQLNGGSIFWSSKKQTCVSLSSTEAEYIALAVCCQEVQWILRILEDFSVPVNLPITIFEDNQSCIKQLSSPNHWISPKQSPSTPAYFPSAIVTWLTSLSCNSRKMSRLSTMWFVAPDSTI</sequence>
<organism evidence="1 2">
    <name type="scientific">Aedes albopictus</name>
    <name type="common">Asian tiger mosquito</name>
    <name type="synonym">Stegomyia albopicta</name>
    <dbReference type="NCBI Taxonomy" id="7160"/>
    <lineage>
        <taxon>Eukaryota</taxon>
        <taxon>Metazoa</taxon>
        <taxon>Ecdysozoa</taxon>
        <taxon>Arthropoda</taxon>
        <taxon>Hexapoda</taxon>
        <taxon>Insecta</taxon>
        <taxon>Pterygota</taxon>
        <taxon>Neoptera</taxon>
        <taxon>Endopterygota</taxon>
        <taxon>Diptera</taxon>
        <taxon>Nematocera</taxon>
        <taxon>Culicoidea</taxon>
        <taxon>Culicidae</taxon>
        <taxon>Culicinae</taxon>
        <taxon>Aedini</taxon>
        <taxon>Aedes</taxon>
        <taxon>Stegomyia</taxon>
    </lineage>
</organism>
<reference evidence="2" key="1">
    <citation type="journal article" date="2015" name="Proc. Natl. Acad. Sci. U.S.A.">
        <title>Genome sequence of the Asian Tiger mosquito, Aedes albopictus, reveals insights into its biology, genetics, and evolution.</title>
        <authorList>
            <person name="Chen X.G."/>
            <person name="Jiang X."/>
            <person name="Gu J."/>
            <person name="Xu M."/>
            <person name="Wu Y."/>
            <person name="Deng Y."/>
            <person name="Zhang C."/>
            <person name="Bonizzoni M."/>
            <person name="Dermauw W."/>
            <person name="Vontas J."/>
            <person name="Armbruster P."/>
            <person name="Huang X."/>
            <person name="Yang Y."/>
            <person name="Zhang H."/>
            <person name="He W."/>
            <person name="Peng H."/>
            <person name="Liu Y."/>
            <person name="Wu K."/>
            <person name="Chen J."/>
            <person name="Lirakis M."/>
            <person name="Topalis P."/>
            <person name="Van Leeuwen T."/>
            <person name="Hall A.B."/>
            <person name="Jiang X."/>
            <person name="Thorpe C."/>
            <person name="Mueller R.L."/>
            <person name="Sun C."/>
            <person name="Waterhouse R.M."/>
            <person name="Yan G."/>
            <person name="Tu Z.J."/>
            <person name="Fang X."/>
            <person name="James A.A."/>
        </authorList>
    </citation>
    <scope>NUCLEOTIDE SEQUENCE [LARGE SCALE GENOMIC DNA]</scope>
    <source>
        <strain evidence="2">Foshan</strain>
    </source>
</reference>
<name>A0ABM1ZZA5_AEDAL</name>
<dbReference type="PANTHER" id="PTHR11439:SF483">
    <property type="entry name" value="PEPTIDE SYNTHASE GLIP-LIKE, PUTATIVE (AFU_ORTHOLOGUE AFUA_3G12920)-RELATED"/>
    <property type="match status" value="1"/>
</dbReference>
<accession>A0ABM1ZZA5</accession>
<reference evidence="1" key="2">
    <citation type="submission" date="2025-05" db="UniProtKB">
        <authorList>
            <consortium name="EnsemblMetazoa"/>
        </authorList>
    </citation>
    <scope>IDENTIFICATION</scope>
    <source>
        <strain evidence="1">Foshan</strain>
    </source>
</reference>
<dbReference type="CDD" id="cd09272">
    <property type="entry name" value="RNase_HI_RT_Ty1"/>
    <property type="match status" value="1"/>
</dbReference>
<evidence type="ECO:0000313" key="2">
    <source>
        <dbReference type="Proteomes" id="UP000069940"/>
    </source>
</evidence>
<evidence type="ECO:0008006" key="3">
    <source>
        <dbReference type="Google" id="ProtNLM"/>
    </source>
</evidence>
<dbReference type="GeneID" id="134284103"/>
<dbReference type="Proteomes" id="UP000069940">
    <property type="component" value="Unassembled WGS sequence"/>
</dbReference>
<protein>
    <recommendedName>
        <fullName evidence="3">Reverse transcriptase Ty1/copia-type domain-containing protein</fullName>
    </recommendedName>
</protein>
<dbReference type="RefSeq" id="XP_062698389.1">
    <property type="nucleotide sequence ID" value="XM_062842405.1"/>
</dbReference>
<dbReference type="PANTHER" id="PTHR11439">
    <property type="entry name" value="GAG-POL-RELATED RETROTRANSPOSON"/>
    <property type="match status" value="1"/>
</dbReference>